<evidence type="ECO:0000256" key="1">
    <source>
        <dbReference type="SAM" id="MobiDB-lite"/>
    </source>
</evidence>
<sequence length="376" mass="43516">MNFDFDDSTPLAPTESSSLESSSQGEFSNLLPKAAQAKIVQPPSPEERAEQSKPLSQDEQESEEQEEILQPLSPEDQRDRERLESYLKQKSLEAYYGWGQALAEIRDRKLFRSTHRTFEDYCQKKYGFTRRHADYLIKFPPLMDNLMRTDCSQNQPDKNSIQIFANILPINMAQARHLFSLNPEQQRQVWKKVVEEAKASSKDITADFIKDIVKQYKQENNVVQDKKKRTILPQEDCQVVAQEDCQVVAQEDCQVGEIFTLISFEDQEEKYNCCLCRIVKLKDSRVIVEVSDGTLLTVNPENLNQKIDSPEAPQQLPQDWERIRRLRKQKSRDLGLDRILKCLGTSEPLTVGERFILSRIEEFYKLDDCISAPVTS</sequence>
<gene>
    <name evidence="2" type="ORF">DSM107010_57180</name>
</gene>
<dbReference type="EMBL" id="RSCK01000084">
    <property type="protein sequence ID" value="RUT04538.1"/>
    <property type="molecule type" value="Genomic_DNA"/>
</dbReference>
<dbReference type="RefSeq" id="WP_127024579.1">
    <property type="nucleotide sequence ID" value="NZ_JAVKZF010000004.1"/>
</dbReference>
<feature type="region of interest" description="Disordered" evidence="1">
    <location>
        <begin position="1"/>
        <end position="81"/>
    </location>
</feature>
<proteinExistence type="predicted"/>
<evidence type="ECO:0000313" key="2">
    <source>
        <dbReference type="EMBL" id="RUT04538.1"/>
    </source>
</evidence>
<reference evidence="2 3" key="1">
    <citation type="journal article" date="2019" name="Genome Biol. Evol.">
        <title>Day and night: Metabolic profiles and evolutionary relationships of six axenic non-marine cyanobacteria.</title>
        <authorList>
            <person name="Will S.E."/>
            <person name="Henke P."/>
            <person name="Boedeker C."/>
            <person name="Huang S."/>
            <person name="Brinkmann H."/>
            <person name="Rohde M."/>
            <person name="Jarek M."/>
            <person name="Friedl T."/>
            <person name="Seufert S."/>
            <person name="Schumacher M."/>
            <person name="Overmann J."/>
            <person name="Neumann-Schaal M."/>
            <person name="Petersen J."/>
        </authorList>
    </citation>
    <scope>NUCLEOTIDE SEQUENCE [LARGE SCALE GENOMIC DNA]</scope>
    <source>
        <strain evidence="2 3">SAG 39.79</strain>
    </source>
</reference>
<feature type="compositionally biased region" description="Acidic residues" evidence="1">
    <location>
        <begin position="58"/>
        <end position="67"/>
    </location>
</feature>
<evidence type="ECO:0000313" key="3">
    <source>
        <dbReference type="Proteomes" id="UP000282574"/>
    </source>
</evidence>
<protein>
    <submittedName>
        <fullName evidence="2">Uncharacterized protein</fullName>
    </submittedName>
</protein>
<accession>A0AB37UBZ7</accession>
<dbReference type="AlphaFoldDB" id="A0AB37UBZ7"/>
<organism evidence="2 3">
    <name type="scientific">Chroococcidiopsis cubana SAG 39.79</name>
    <dbReference type="NCBI Taxonomy" id="388085"/>
    <lineage>
        <taxon>Bacteria</taxon>
        <taxon>Bacillati</taxon>
        <taxon>Cyanobacteriota</taxon>
        <taxon>Cyanophyceae</taxon>
        <taxon>Chroococcidiopsidales</taxon>
        <taxon>Chroococcidiopsidaceae</taxon>
        <taxon>Chroococcidiopsis</taxon>
    </lineage>
</organism>
<comment type="caution">
    <text evidence="2">The sequence shown here is derived from an EMBL/GenBank/DDBJ whole genome shotgun (WGS) entry which is preliminary data.</text>
</comment>
<dbReference type="Proteomes" id="UP000282574">
    <property type="component" value="Unassembled WGS sequence"/>
</dbReference>
<feature type="compositionally biased region" description="Low complexity" evidence="1">
    <location>
        <begin position="15"/>
        <end position="28"/>
    </location>
</feature>
<keyword evidence="3" id="KW-1185">Reference proteome</keyword>
<name>A0AB37UBZ7_9CYAN</name>